<dbReference type="GO" id="GO:0015606">
    <property type="term" value="F:spermidine transmembrane transporter activity"/>
    <property type="evidence" value="ECO:0007669"/>
    <property type="project" value="TreeGrafter"/>
</dbReference>
<dbReference type="RefSeq" id="XP_016764838.1">
    <property type="nucleotide sequence ID" value="XM_016909397.1"/>
</dbReference>
<dbReference type="EMBL" id="KB456260">
    <property type="protein sequence ID" value="EMF16717.1"/>
    <property type="molecule type" value="Genomic_DNA"/>
</dbReference>
<feature type="transmembrane region" description="Helical" evidence="9">
    <location>
        <begin position="194"/>
        <end position="213"/>
    </location>
</feature>
<keyword evidence="11" id="KW-1185">Reference proteome</keyword>
<dbReference type="eggNOG" id="KOG2348">
    <property type="taxonomic scope" value="Eukaryota"/>
</dbReference>
<comment type="subcellular location">
    <subcellularLocation>
        <location evidence="1">Membrane</location>
        <topology evidence="1">Multi-pass membrane protein</topology>
    </subcellularLocation>
</comment>
<dbReference type="GeneID" id="27906534"/>
<feature type="transmembrane region" description="Helical" evidence="9">
    <location>
        <begin position="427"/>
        <end position="449"/>
    </location>
</feature>
<feature type="region of interest" description="Disordered" evidence="8">
    <location>
        <begin position="670"/>
        <end position="700"/>
    </location>
</feature>
<evidence type="ECO:0000256" key="5">
    <source>
        <dbReference type="ARBA" id="ARBA00022989"/>
    </source>
</evidence>
<feature type="transmembrane region" description="Helical" evidence="9">
    <location>
        <begin position="404"/>
        <end position="421"/>
    </location>
</feature>
<evidence type="ECO:0000256" key="4">
    <source>
        <dbReference type="ARBA" id="ARBA00022692"/>
    </source>
</evidence>
<organism evidence="10 11">
    <name type="scientific">Sphaerulina musiva (strain SO2202)</name>
    <name type="common">Poplar stem canker fungus</name>
    <name type="synonym">Septoria musiva</name>
    <dbReference type="NCBI Taxonomy" id="692275"/>
    <lineage>
        <taxon>Eukaryota</taxon>
        <taxon>Fungi</taxon>
        <taxon>Dikarya</taxon>
        <taxon>Ascomycota</taxon>
        <taxon>Pezizomycotina</taxon>
        <taxon>Dothideomycetes</taxon>
        <taxon>Dothideomycetidae</taxon>
        <taxon>Mycosphaerellales</taxon>
        <taxon>Mycosphaerellaceae</taxon>
        <taxon>Sphaerulina</taxon>
    </lineage>
</organism>
<reference evidence="10 11" key="1">
    <citation type="journal article" date="2012" name="PLoS Pathog.">
        <title>Diverse lifestyles and strategies of plant pathogenesis encoded in the genomes of eighteen Dothideomycetes fungi.</title>
        <authorList>
            <person name="Ohm R.A."/>
            <person name="Feau N."/>
            <person name="Henrissat B."/>
            <person name="Schoch C.L."/>
            <person name="Horwitz B.A."/>
            <person name="Barry K.W."/>
            <person name="Condon B.J."/>
            <person name="Copeland A.C."/>
            <person name="Dhillon B."/>
            <person name="Glaser F."/>
            <person name="Hesse C.N."/>
            <person name="Kosti I."/>
            <person name="LaButti K."/>
            <person name="Lindquist E.A."/>
            <person name="Lucas S."/>
            <person name="Salamov A.A."/>
            <person name="Bradshaw R.E."/>
            <person name="Ciuffetti L."/>
            <person name="Hamelin R.C."/>
            <person name="Kema G.H.J."/>
            <person name="Lawrence C."/>
            <person name="Scott J.A."/>
            <person name="Spatafora J.W."/>
            <person name="Turgeon B.G."/>
            <person name="de Wit P.J.G.M."/>
            <person name="Zhong S."/>
            <person name="Goodwin S.B."/>
            <person name="Grigoriev I.V."/>
        </authorList>
    </citation>
    <scope>NUCLEOTIDE SEQUENCE [LARGE SCALE GENOMIC DNA]</scope>
    <source>
        <strain evidence="10 11">SO2202</strain>
    </source>
</reference>
<dbReference type="PANTHER" id="PTHR46154:SF4">
    <property type="entry name" value="UREA ACTIVE TRANSPORTER"/>
    <property type="match status" value="1"/>
</dbReference>
<dbReference type="Pfam" id="PF00474">
    <property type="entry name" value="SSF"/>
    <property type="match status" value="1"/>
</dbReference>
<dbReference type="NCBIfam" id="TIGR00813">
    <property type="entry name" value="sss"/>
    <property type="match status" value="1"/>
</dbReference>
<feature type="transmembrane region" description="Helical" evidence="9">
    <location>
        <begin position="255"/>
        <end position="275"/>
    </location>
</feature>
<feature type="transmembrane region" description="Helical" evidence="9">
    <location>
        <begin position="130"/>
        <end position="151"/>
    </location>
</feature>
<evidence type="ECO:0000256" key="1">
    <source>
        <dbReference type="ARBA" id="ARBA00004141"/>
    </source>
</evidence>
<dbReference type="OMA" id="CKRALKP"/>
<dbReference type="InterPro" id="IPR038377">
    <property type="entry name" value="Na/Glc_symporter_sf"/>
</dbReference>
<feature type="transmembrane region" description="Helical" evidence="9">
    <location>
        <begin position="454"/>
        <end position="473"/>
    </location>
</feature>
<evidence type="ECO:0000256" key="7">
    <source>
        <dbReference type="RuleBase" id="RU362091"/>
    </source>
</evidence>
<keyword evidence="4 9" id="KW-0812">Transmembrane</keyword>
<feature type="transmembrane region" description="Helical" evidence="9">
    <location>
        <begin position="89"/>
        <end position="109"/>
    </location>
</feature>
<evidence type="ECO:0000313" key="10">
    <source>
        <dbReference type="EMBL" id="EMF16717.1"/>
    </source>
</evidence>
<evidence type="ECO:0000256" key="2">
    <source>
        <dbReference type="ARBA" id="ARBA00006434"/>
    </source>
</evidence>
<dbReference type="Gene3D" id="1.20.1730.10">
    <property type="entry name" value="Sodium/glucose cotransporter"/>
    <property type="match status" value="1"/>
</dbReference>
<feature type="transmembrane region" description="Helical" evidence="9">
    <location>
        <begin position="12"/>
        <end position="34"/>
    </location>
</feature>
<dbReference type="InterPro" id="IPR031155">
    <property type="entry name" value="DUR"/>
</dbReference>
<keyword evidence="5 9" id="KW-1133">Transmembrane helix</keyword>
<keyword evidence="3" id="KW-0813">Transport</keyword>
<feature type="transmembrane region" description="Helical" evidence="9">
    <location>
        <begin position="58"/>
        <end position="83"/>
    </location>
</feature>
<gene>
    <name evidence="10" type="ORF">SEPMUDRAFT_56363</name>
</gene>
<dbReference type="Proteomes" id="UP000016931">
    <property type="component" value="Unassembled WGS sequence"/>
</dbReference>
<accession>N1QKC2</accession>
<feature type="transmembrane region" description="Helical" evidence="9">
    <location>
        <begin position="356"/>
        <end position="383"/>
    </location>
</feature>
<protein>
    <submittedName>
        <fullName evidence="10">Na+/solute symporter</fullName>
    </submittedName>
</protein>
<evidence type="ECO:0000256" key="9">
    <source>
        <dbReference type="SAM" id="Phobius"/>
    </source>
</evidence>
<evidence type="ECO:0000256" key="6">
    <source>
        <dbReference type="ARBA" id="ARBA00023136"/>
    </source>
</evidence>
<feature type="transmembrane region" description="Helical" evidence="9">
    <location>
        <begin position="493"/>
        <end position="516"/>
    </location>
</feature>
<dbReference type="OrthoDB" id="6132759at2759"/>
<feature type="transmembrane region" description="Helical" evidence="9">
    <location>
        <begin position="287"/>
        <end position="315"/>
    </location>
</feature>
<dbReference type="STRING" id="692275.N1QKC2"/>
<dbReference type="PROSITE" id="PS50283">
    <property type="entry name" value="NA_SOLUT_SYMP_3"/>
    <property type="match status" value="1"/>
</dbReference>
<dbReference type="AlphaFoldDB" id="N1QKC2"/>
<dbReference type="PANTHER" id="PTHR46154">
    <property type="match status" value="1"/>
</dbReference>
<evidence type="ECO:0000256" key="8">
    <source>
        <dbReference type="SAM" id="MobiDB-lite"/>
    </source>
</evidence>
<keyword evidence="6 9" id="KW-0472">Membrane</keyword>
<feature type="transmembrane region" description="Helical" evidence="9">
    <location>
        <begin position="577"/>
        <end position="595"/>
    </location>
</feature>
<evidence type="ECO:0000313" key="11">
    <source>
        <dbReference type="Proteomes" id="UP000016931"/>
    </source>
</evidence>
<dbReference type="GO" id="GO:0005886">
    <property type="term" value="C:plasma membrane"/>
    <property type="evidence" value="ECO:0007669"/>
    <property type="project" value="TreeGrafter"/>
</dbReference>
<name>N1QKC2_SPHMS</name>
<comment type="similarity">
    <text evidence="2 7">Belongs to the sodium:solute symporter (SSF) (TC 2.A.21) family.</text>
</comment>
<dbReference type="HOGENOM" id="CLU_010778_2_1_1"/>
<dbReference type="GO" id="GO:0015204">
    <property type="term" value="F:urea transmembrane transporter activity"/>
    <property type="evidence" value="ECO:0007669"/>
    <property type="project" value="InterPro"/>
</dbReference>
<evidence type="ECO:0000256" key="3">
    <source>
        <dbReference type="ARBA" id="ARBA00022448"/>
    </source>
</evidence>
<dbReference type="CDD" id="cd11476">
    <property type="entry name" value="SLC5sbd_DUR3"/>
    <property type="match status" value="1"/>
</dbReference>
<sequence length="700" mass="74975">MPAKPVLSQSTGYGLIIGLGFLFAFGMMLCTFVLRRYNNELNTSEVFSTAGRTVKTGLVSAAVVSSWTWAATVMQSSAIAYQYGVSGPFWYASGATAQILLFATLAIELKRKAPNAHTFLEAIRARYGGATHGVFITFGLLTNVLVTAMLLTGGSAVASALSGVPTAAACFLLPVGVVLYTIFGGIKATFLTDYVHTIVIMVVLFLFAFTAFATSDKLGSPGAVWEALTEAGKRHPVDGNAGGSYLTMKSRDGGIFFLINLTENFATVFLDNGYWNKAIAASPAHALPGYVAGGLAWFAIPWLAATTMGLSALALENNPSFPTYPNRMDPADVKAGLPLPYAAVALLGSKGAAATLVLVFMAVTSAMSAELIAVSTICTYDIYKAYINPQASSKSLIRVSHLSCIIYSICMAAISTGLYYGGISLGYLYLLMGVIVSGAVIPATATLFLTNQSWAAATFSPPLGLVCSIISWLSHAKSAYGYVNLESTGDQNVMLTGNLVSLLSPLLFIPVLSLVFKSPKYDWKTMGYIRRDDDSDLLQNDLEQVDDDHDASNPSAPTSRSIAEAERKQLDRSVKTAGYLTIGLSLATLILWPMPMFGTGYIFSKKFFTGWVVCCFLWLFCSAICVGIYPLWEGRETCARTFKAIVRDLRGGGRVKPSNMTVTHGEVVNVAGEKGGEERESEKEDEKHTSETPPHVELAK</sequence>
<dbReference type="FunFam" id="1.20.1730.10:FF:000006">
    <property type="entry name" value="Urea active transporter"/>
    <property type="match status" value="1"/>
</dbReference>
<dbReference type="InterPro" id="IPR001734">
    <property type="entry name" value="Na/solute_symporter"/>
</dbReference>
<dbReference type="GO" id="GO:0015489">
    <property type="term" value="F:putrescine transmembrane transporter activity"/>
    <property type="evidence" value="ECO:0007669"/>
    <property type="project" value="TreeGrafter"/>
</dbReference>
<proteinExistence type="inferred from homology"/>
<feature type="transmembrane region" description="Helical" evidence="9">
    <location>
        <begin position="157"/>
        <end position="182"/>
    </location>
</feature>
<feature type="compositionally biased region" description="Basic and acidic residues" evidence="8">
    <location>
        <begin position="674"/>
        <end position="690"/>
    </location>
</feature>
<feature type="transmembrane region" description="Helical" evidence="9">
    <location>
        <begin position="607"/>
        <end position="632"/>
    </location>
</feature>